<comment type="caution">
    <text evidence="1">The sequence shown here is derived from an EMBL/GenBank/DDBJ whole genome shotgun (WGS) entry which is preliminary data.</text>
</comment>
<evidence type="ECO:0008006" key="3">
    <source>
        <dbReference type="Google" id="ProtNLM"/>
    </source>
</evidence>
<dbReference type="Proteomes" id="UP000811255">
    <property type="component" value="Unassembled WGS sequence"/>
</dbReference>
<keyword evidence="2" id="KW-1185">Reference proteome</keyword>
<protein>
    <recommendedName>
        <fullName evidence="3">Lipoprotein</fullName>
    </recommendedName>
</protein>
<sequence length="130" mass="13517">MKKLVFIGVLAALAACSQSNTPAKSEAADVASAPTGTAAAFSLQPGVYDYKRSDGLTGINTVNADGTFSNARSTGEVETGKWAQEGDLSCLTPDGEGRAKRCYTFTRPDAEGKFTGTMADGVTIEVRKIS</sequence>
<reference evidence="1 2" key="1">
    <citation type="submission" date="2021-05" db="EMBL/GenBank/DDBJ databases">
        <title>Croceibacterium sp. LX-88 genome sequence.</title>
        <authorList>
            <person name="Luo X."/>
        </authorList>
    </citation>
    <scope>NUCLEOTIDE SEQUENCE [LARGE SCALE GENOMIC DNA]</scope>
    <source>
        <strain evidence="1 2">LX-88</strain>
    </source>
</reference>
<dbReference type="EMBL" id="JAHFVK010000001">
    <property type="protein sequence ID" value="MBT2133878.1"/>
    <property type="molecule type" value="Genomic_DNA"/>
</dbReference>
<gene>
    <name evidence="1" type="ORF">KK137_05985</name>
</gene>
<accession>A0ABS5W2A0</accession>
<name>A0ABS5W2A0_9SPHN</name>
<proteinExistence type="predicted"/>
<evidence type="ECO:0000313" key="1">
    <source>
        <dbReference type="EMBL" id="MBT2133878.1"/>
    </source>
</evidence>
<dbReference type="RefSeq" id="WP_214535253.1">
    <property type="nucleotide sequence ID" value="NZ_JAHFVK010000001.1"/>
</dbReference>
<organism evidence="1 2">
    <name type="scientific">Croceibacterium selenioxidans</name>
    <dbReference type="NCBI Taxonomy" id="2838833"/>
    <lineage>
        <taxon>Bacteria</taxon>
        <taxon>Pseudomonadati</taxon>
        <taxon>Pseudomonadota</taxon>
        <taxon>Alphaproteobacteria</taxon>
        <taxon>Sphingomonadales</taxon>
        <taxon>Erythrobacteraceae</taxon>
        <taxon>Croceibacterium</taxon>
    </lineage>
</organism>
<dbReference type="PROSITE" id="PS51257">
    <property type="entry name" value="PROKAR_LIPOPROTEIN"/>
    <property type="match status" value="1"/>
</dbReference>
<evidence type="ECO:0000313" key="2">
    <source>
        <dbReference type="Proteomes" id="UP000811255"/>
    </source>
</evidence>